<evidence type="ECO:0000256" key="2">
    <source>
        <dbReference type="ARBA" id="ARBA00008255"/>
    </source>
</evidence>
<organism evidence="10 11">
    <name type="scientific">Aureimonas populi</name>
    <dbReference type="NCBI Taxonomy" id="1701758"/>
    <lineage>
        <taxon>Bacteria</taxon>
        <taxon>Pseudomonadati</taxon>
        <taxon>Pseudomonadota</taxon>
        <taxon>Alphaproteobacteria</taxon>
        <taxon>Hyphomicrobiales</taxon>
        <taxon>Aurantimonadaceae</taxon>
        <taxon>Aureimonas</taxon>
    </lineage>
</organism>
<accession>A0ABW5CR54</accession>
<proteinExistence type="inferred from homology"/>
<evidence type="ECO:0000256" key="8">
    <source>
        <dbReference type="HAMAP-Rule" id="MF_01085"/>
    </source>
</evidence>
<keyword evidence="3 8" id="KW-1003">Cell membrane</keyword>
<protein>
    <recommendedName>
        <fullName evidence="8">UPF0283 membrane protein ACFSKQ_13945</fullName>
    </recommendedName>
</protein>
<gene>
    <name evidence="10" type="ORF">ACFSKQ_13945</name>
</gene>
<sequence>MSETPPRGPRVFDAPGAPGKAPPAPRAPRAVTDLERVEIEPDEALEREALDALDAAPARRRPRAGGLTFGKVFLTALGAVVSLAIGLTLDSLVRDLFARADWLGWVALAASALLVVGALGVVMREIIGLMRLRAVEAERRAALTAFEKNDEAQAKAAVAGLGGILAGRTEIAAGRARMESLKDEVIDGRDLVALAERELLLPLDAKARALVLGSAKRVSVVTAVSPRALVDLAFVFFETVRLIRKMSELYGARPGTIGLVRLTRDVLAHLAVTGSIAVGDSLVQQVVGHGLAARLSAKLGEGVVNGLLTARIGLAAMDLCRPMPFLTVKRPAIGDFMSDLTGLSGTREPVRPPS</sequence>
<feature type="transmembrane region" description="Helical" evidence="8">
    <location>
        <begin position="102"/>
        <end position="123"/>
    </location>
</feature>
<keyword evidence="5 8" id="KW-0812">Transmembrane</keyword>
<dbReference type="PANTHER" id="PTHR39342:SF1">
    <property type="entry name" value="UPF0283 MEMBRANE PROTEIN YCJF"/>
    <property type="match status" value="1"/>
</dbReference>
<evidence type="ECO:0000256" key="7">
    <source>
        <dbReference type="ARBA" id="ARBA00023136"/>
    </source>
</evidence>
<keyword evidence="6 8" id="KW-1133">Transmembrane helix</keyword>
<evidence type="ECO:0000313" key="11">
    <source>
        <dbReference type="Proteomes" id="UP001597371"/>
    </source>
</evidence>
<evidence type="ECO:0000256" key="5">
    <source>
        <dbReference type="ARBA" id="ARBA00022692"/>
    </source>
</evidence>
<dbReference type="Pfam" id="PF05128">
    <property type="entry name" value="DUF697"/>
    <property type="match status" value="1"/>
</dbReference>
<evidence type="ECO:0000256" key="3">
    <source>
        <dbReference type="ARBA" id="ARBA00022475"/>
    </source>
</evidence>
<dbReference type="RefSeq" id="WP_209736566.1">
    <property type="nucleotide sequence ID" value="NZ_CP072611.1"/>
</dbReference>
<reference evidence="11" key="1">
    <citation type="journal article" date="2019" name="Int. J. Syst. Evol. Microbiol.">
        <title>The Global Catalogue of Microorganisms (GCM) 10K type strain sequencing project: providing services to taxonomists for standard genome sequencing and annotation.</title>
        <authorList>
            <consortium name="The Broad Institute Genomics Platform"/>
            <consortium name="The Broad Institute Genome Sequencing Center for Infectious Disease"/>
            <person name="Wu L."/>
            <person name="Ma J."/>
        </authorList>
    </citation>
    <scope>NUCLEOTIDE SEQUENCE [LARGE SCALE GENOMIC DNA]</scope>
    <source>
        <strain evidence="11">ZS-35-S2</strain>
    </source>
</reference>
<comment type="caution">
    <text evidence="10">The sequence shown here is derived from an EMBL/GenBank/DDBJ whole genome shotgun (WGS) entry which is preliminary data.</text>
</comment>
<dbReference type="NCBIfam" id="TIGR01620">
    <property type="entry name" value="hyp_HI0043"/>
    <property type="match status" value="1"/>
</dbReference>
<evidence type="ECO:0000256" key="4">
    <source>
        <dbReference type="ARBA" id="ARBA00022519"/>
    </source>
</evidence>
<dbReference type="HAMAP" id="MF_01085">
    <property type="entry name" value="UPF0283"/>
    <property type="match status" value="1"/>
</dbReference>
<evidence type="ECO:0000256" key="9">
    <source>
        <dbReference type="SAM" id="MobiDB-lite"/>
    </source>
</evidence>
<dbReference type="EMBL" id="JBHUIJ010000019">
    <property type="protein sequence ID" value="MFD2238553.1"/>
    <property type="molecule type" value="Genomic_DNA"/>
</dbReference>
<dbReference type="Proteomes" id="UP001597371">
    <property type="component" value="Unassembled WGS sequence"/>
</dbReference>
<comment type="subcellular location">
    <subcellularLocation>
        <location evidence="1">Cell inner membrane</location>
        <topology evidence="1">Multi-pass membrane protein</topology>
    </subcellularLocation>
    <subcellularLocation>
        <location evidence="8">Cell membrane</location>
        <topology evidence="8">Multi-pass membrane protein</topology>
    </subcellularLocation>
</comment>
<evidence type="ECO:0000313" key="10">
    <source>
        <dbReference type="EMBL" id="MFD2238553.1"/>
    </source>
</evidence>
<dbReference type="InterPro" id="IPR021147">
    <property type="entry name" value="DUF697"/>
</dbReference>
<feature type="region of interest" description="Disordered" evidence="9">
    <location>
        <begin position="1"/>
        <end position="33"/>
    </location>
</feature>
<comment type="similarity">
    <text evidence="2 8">Belongs to the UPF0283 family.</text>
</comment>
<dbReference type="PANTHER" id="PTHR39342">
    <property type="entry name" value="UPF0283 MEMBRANE PROTEIN YCJF"/>
    <property type="match status" value="1"/>
</dbReference>
<keyword evidence="4" id="KW-0997">Cell inner membrane</keyword>
<evidence type="ECO:0000256" key="1">
    <source>
        <dbReference type="ARBA" id="ARBA00004429"/>
    </source>
</evidence>
<dbReference type="InterPro" id="IPR006507">
    <property type="entry name" value="UPF0283"/>
</dbReference>
<evidence type="ECO:0000256" key="6">
    <source>
        <dbReference type="ARBA" id="ARBA00022989"/>
    </source>
</evidence>
<feature type="transmembrane region" description="Helical" evidence="8">
    <location>
        <begin position="69"/>
        <end position="90"/>
    </location>
</feature>
<keyword evidence="11" id="KW-1185">Reference proteome</keyword>
<keyword evidence="7 8" id="KW-0472">Membrane</keyword>
<name>A0ABW5CR54_9HYPH</name>